<evidence type="ECO:0000259" key="2">
    <source>
        <dbReference type="PROSITE" id="PS51186"/>
    </source>
</evidence>
<sequence length="309" mass="31837">MAFYPRATFFWYAALRVDRVMALQLGKERQQDGVGRYACLVADARDPSEGSSLCSSGSSSGSDGEEAASPSAAAGATASSSSSSSSRSGGSAAALSAVVPAPRFSLPPGLPAPIAASQAAAAAEGRVELGPLVNLIVSLFFPEFMRQNYAASYAGGGLLGAVVIDTMPGNVPPKLRQMPNGTIREVPRSHVCYLSNLAVAPCTRRSGVGRRLLAEAEALAASWGCRSMALHVDPSNTAAVQMYTRAGYRKVADQPECQRIMEQRDAPLALYMRALPWEARQAAKHAAAAAAAGGTAAGQAAGSAAHGRP</sequence>
<dbReference type="SUPFAM" id="SSF55729">
    <property type="entry name" value="Acyl-CoA N-acyltransferases (Nat)"/>
    <property type="match status" value="1"/>
</dbReference>
<organism evidence="3 4">
    <name type="scientific">Chlorella ohadii</name>
    <dbReference type="NCBI Taxonomy" id="2649997"/>
    <lineage>
        <taxon>Eukaryota</taxon>
        <taxon>Viridiplantae</taxon>
        <taxon>Chlorophyta</taxon>
        <taxon>core chlorophytes</taxon>
        <taxon>Trebouxiophyceae</taxon>
        <taxon>Chlorellales</taxon>
        <taxon>Chlorellaceae</taxon>
        <taxon>Chlorella clade</taxon>
        <taxon>Chlorella</taxon>
    </lineage>
</organism>
<dbReference type="GO" id="GO:0008080">
    <property type="term" value="F:N-acetyltransferase activity"/>
    <property type="evidence" value="ECO:0007669"/>
    <property type="project" value="TreeGrafter"/>
</dbReference>
<dbReference type="Pfam" id="PF00583">
    <property type="entry name" value="Acetyltransf_1"/>
    <property type="match status" value="1"/>
</dbReference>
<dbReference type="PANTHER" id="PTHR47443">
    <property type="entry name" value="ACYL-COA N-ACYLTRANSFERASES (NAT) SUPERFAMILY PROTEIN"/>
    <property type="match status" value="1"/>
</dbReference>
<feature type="domain" description="N-acetyltransferase" evidence="2">
    <location>
        <begin position="181"/>
        <end position="273"/>
    </location>
</feature>
<dbReference type="GO" id="GO:0009507">
    <property type="term" value="C:chloroplast"/>
    <property type="evidence" value="ECO:0007669"/>
    <property type="project" value="TreeGrafter"/>
</dbReference>
<dbReference type="InterPro" id="IPR016181">
    <property type="entry name" value="Acyl_CoA_acyltransferase"/>
</dbReference>
<evidence type="ECO:0000256" key="1">
    <source>
        <dbReference type="SAM" id="MobiDB-lite"/>
    </source>
</evidence>
<proteinExistence type="predicted"/>
<feature type="region of interest" description="Disordered" evidence="1">
    <location>
        <begin position="46"/>
        <end position="87"/>
    </location>
</feature>
<keyword evidence="4" id="KW-1185">Reference proteome</keyword>
<dbReference type="EMBL" id="JADXDR010000238">
    <property type="protein sequence ID" value="KAI7835690.1"/>
    <property type="molecule type" value="Genomic_DNA"/>
</dbReference>
<name>A0AAD5DCW3_9CHLO</name>
<evidence type="ECO:0000313" key="3">
    <source>
        <dbReference type="EMBL" id="KAI7835690.1"/>
    </source>
</evidence>
<dbReference type="PROSITE" id="PS51186">
    <property type="entry name" value="GNAT"/>
    <property type="match status" value="1"/>
</dbReference>
<dbReference type="Proteomes" id="UP001205105">
    <property type="component" value="Unassembled WGS sequence"/>
</dbReference>
<dbReference type="InterPro" id="IPR000182">
    <property type="entry name" value="GNAT_dom"/>
</dbReference>
<accession>A0AAD5DCW3</accession>
<dbReference type="AlphaFoldDB" id="A0AAD5DCW3"/>
<gene>
    <name evidence="3" type="ORF">COHA_010429</name>
</gene>
<protein>
    <recommendedName>
        <fullName evidence="2">N-acetyltransferase domain-containing protein</fullName>
    </recommendedName>
</protein>
<comment type="caution">
    <text evidence="3">The sequence shown here is derived from an EMBL/GenBank/DDBJ whole genome shotgun (WGS) entry which is preliminary data.</text>
</comment>
<dbReference type="Gene3D" id="3.40.630.30">
    <property type="match status" value="1"/>
</dbReference>
<reference evidence="3" key="1">
    <citation type="submission" date="2020-11" db="EMBL/GenBank/DDBJ databases">
        <title>Chlorella ohadii genome sequencing and assembly.</title>
        <authorList>
            <person name="Murik O."/>
            <person name="Treves H."/>
            <person name="Kedem I."/>
            <person name="Shotland Y."/>
            <person name="Kaplan A."/>
        </authorList>
    </citation>
    <scope>NUCLEOTIDE SEQUENCE</scope>
    <source>
        <strain evidence="3">1</strain>
    </source>
</reference>
<feature type="compositionally biased region" description="Low complexity" evidence="1">
    <location>
        <begin position="49"/>
        <end position="87"/>
    </location>
</feature>
<evidence type="ECO:0000313" key="4">
    <source>
        <dbReference type="Proteomes" id="UP001205105"/>
    </source>
</evidence>
<dbReference type="PANTHER" id="PTHR47443:SF3">
    <property type="entry name" value="GCN5-RELATED N-ACETYLTRANSFERASE 4, CHLOROPLASTIC"/>
    <property type="match status" value="1"/>
</dbReference>